<dbReference type="InParanoid" id="A3LVE0"/>
<comment type="similarity">
    <text evidence="2">Belongs to the ORC4 family.</text>
</comment>
<dbReference type="GO" id="GO:0003688">
    <property type="term" value="F:DNA replication origin binding"/>
    <property type="evidence" value="ECO:0007669"/>
    <property type="project" value="TreeGrafter"/>
</dbReference>
<dbReference type="InterPro" id="IPR016527">
    <property type="entry name" value="ORC4"/>
</dbReference>
<dbReference type="GeneID" id="4839075"/>
<evidence type="ECO:0000259" key="6">
    <source>
        <dbReference type="Pfam" id="PF13401"/>
    </source>
</evidence>
<dbReference type="InterPro" id="IPR027417">
    <property type="entry name" value="P-loop_NTPase"/>
</dbReference>
<evidence type="ECO:0000313" key="8">
    <source>
        <dbReference type="EMBL" id="ABN67103.2"/>
    </source>
</evidence>
<accession>A3LVE0</accession>
<keyword evidence="5" id="KW-0539">Nucleus</keyword>
<evidence type="ECO:0000256" key="4">
    <source>
        <dbReference type="ARBA" id="ARBA00023125"/>
    </source>
</evidence>
<dbReference type="Pfam" id="PF14629">
    <property type="entry name" value="ORC4_C"/>
    <property type="match status" value="1"/>
</dbReference>
<evidence type="ECO:0000256" key="1">
    <source>
        <dbReference type="ARBA" id="ARBA00004123"/>
    </source>
</evidence>
<dbReference type="eggNOG" id="KOG2228">
    <property type="taxonomic scope" value="Eukaryota"/>
</dbReference>
<organism evidence="8 9">
    <name type="scientific">Scheffersomyces stipitis (strain ATCC 58785 / CBS 6054 / NBRC 10063 / NRRL Y-11545)</name>
    <name type="common">Yeast</name>
    <name type="synonym">Pichia stipitis</name>
    <dbReference type="NCBI Taxonomy" id="322104"/>
    <lineage>
        <taxon>Eukaryota</taxon>
        <taxon>Fungi</taxon>
        <taxon>Dikarya</taxon>
        <taxon>Ascomycota</taxon>
        <taxon>Saccharomycotina</taxon>
        <taxon>Pichiomycetes</taxon>
        <taxon>Debaryomycetaceae</taxon>
        <taxon>Scheffersomyces</taxon>
    </lineage>
</organism>
<comment type="subcellular location">
    <subcellularLocation>
        <location evidence="1">Nucleus</location>
    </subcellularLocation>
</comment>
<sequence>SDITRVKNQILRQLQNRNTTITSGSLQPKFSEVYQLFEHTVKDKEGHSALLIGPRSTGKTGLIKAALEKLNTLYPDQFLTVRIDASIHSDDRAALREIARQLDECLNVLGIDVEQELDDGSFEKRSINDTFATFLSTLERNLNSNEDVSNSNVSIIFIIEEFERFANTNKQTLLYNLFDLAQNSMTAVCVVGISTKITGRELLEKRVSSRFSQRVITTSKPTTIQEFWDNAKLGLVLEESFIDTLSNPLYGNRWNEVICSMNNSEFKNFQRLLIHNFYTIRNYSDFFNNCIHGIARISYKSPFPIDSDFSKYGRLQLSNEIRGIFMSLSSTEMLLTIAAARWIEKYELQAINFNLAYAEYKDMMSAYNLAVSSVSSGLESKITSNIKITQKVFPAQILRTSWETLYKLGILLDSAGISTNNEGHIITNINLNKNLIIEENKMVQLDITLDEIGSLIDDQSAYKRLTVL</sequence>
<evidence type="ECO:0000256" key="2">
    <source>
        <dbReference type="ARBA" id="ARBA00005334"/>
    </source>
</evidence>
<reference evidence="8 9" key="1">
    <citation type="journal article" date="2007" name="Nat. Biotechnol.">
        <title>Genome sequence of the lignocellulose-bioconverting and xylose-fermenting yeast Pichia stipitis.</title>
        <authorList>
            <person name="Jeffries T.W."/>
            <person name="Grigoriev I.V."/>
            <person name="Grimwood J."/>
            <person name="Laplaza J.M."/>
            <person name="Aerts A."/>
            <person name="Salamov A."/>
            <person name="Schmutz J."/>
            <person name="Lindquist E."/>
            <person name="Dehal P."/>
            <person name="Shapiro H."/>
            <person name="Jin Y.S."/>
            <person name="Passoth V."/>
            <person name="Richardson P.M."/>
        </authorList>
    </citation>
    <scope>NUCLEOTIDE SEQUENCE [LARGE SCALE GENOMIC DNA]</scope>
    <source>
        <strain evidence="9">ATCC 58785 / CBS 6054 / NBRC 10063 / NRRL Y-11545</strain>
    </source>
</reference>
<evidence type="ECO:0000256" key="5">
    <source>
        <dbReference type="ARBA" id="ARBA00023242"/>
    </source>
</evidence>
<dbReference type="PANTHER" id="PTHR12087:SF0">
    <property type="entry name" value="ORIGIN RECOGNITION COMPLEX SUBUNIT 4"/>
    <property type="match status" value="1"/>
</dbReference>
<dbReference type="PANTHER" id="PTHR12087">
    <property type="entry name" value="ORIGIN RECOGNITION COMPLEX SUBUNIT 4"/>
    <property type="match status" value="1"/>
</dbReference>
<dbReference type="STRING" id="322104.A3LVE0"/>
<dbReference type="RefSeq" id="XP_001385132.2">
    <property type="nucleotide sequence ID" value="XM_001385095.1"/>
</dbReference>
<dbReference type="AlphaFoldDB" id="A3LVE0"/>
<dbReference type="InterPro" id="IPR049945">
    <property type="entry name" value="AAA_22"/>
</dbReference>
<evidence type="ECO:0008006" key="10">
    <source>
        <dbReference type="Google" id="ProtNLM"/>
    </source>
</evidence>
<dbReference type="SUPFAM" id="SSF52540">
    <property type="entry name" value="P-loop containing nucleoside triphosphate hydrolases"/>
    <property type="match status" value="1"/>
</dbReference>
<keyword evidence="3" id="KW-0235">DNA replication</keyword>
<gene>
    <name evidence="8" type="ORF">PICST_59958</name>
</gene>
<feature type="domain" description="Origin recognition complex subunit 4 C-terminal" evidence="7">
    <location>
        <begin position="229"/>
        <end position="454"/>
    </location>
</feature>
<dbReference type="GO" id="GO:0006270">
    <property type="term" value="P:DNA replication initiation"/>
    <property type="evidence" value="ECO:0007669"/>
    <property type="project" value="TreeGrafter"/>
</dbReference>
<evidence type="ECO:0000259" key="7">
    <source>
        <dbReference type="Pfam" id="PF14629"/>
    </source>
</evidence>
<dbReference type="FunCoup" id="A3LVE0">
    <property type="interactions" value="756"/>
</dbReference>
<dbReference type="EMBL" id="CP000499">
    <property type="protein sequence ID" value="ABN67103.2"/>
    <property type="molecule type" value="Genomic_DNA"/>
</dbReference>
<dbReference type="GO" id="GO:0016887">
    <property type="term" value="F:ATP hydrolysis activity"/>
    <property type="evidence" value="ECO:0007669"/>
    <property type="project" value="InterPro"/>
</dbReference>
<protein>
    <recommendedName>
        <fullName evidence="10">Origin recognition complex subunit 4</fullName>
    </recommendedName>
</protein>
<dbReference type="Pfam" id="PF13401">
    <property type="entry name" value="AAA_22"/>
    <property type="match status" value="1"/>
</dbReference>
<feature type="non-terminal residue" evidence="8">
    <location>
        <position position="1"/>
    </location>
</feature>
<dbReference type="GO" id="GO:0005664">
    <property type="term" value="C:nuclear origin of replication recognition complex"/>
    <property type="evidence" value="ECO:0007669"/>
    <property type="project" value="TreeGrafter"/>
</dbReference>
<dbReference type="Gene3D" id="3.40.50.300">
    <property type="entry name" value="P-loop containing nucleotide triphosphate hydrolases"/>
    <property type="match status" value="1"/>
</dbReference>
<dbReference type="InterPro" id="IPR032705">
    <property type="entry name" value="ORC4_C"/>
</dbReference>
<evidence type="ECO:0000256" key="3">
    <source>
        <dbReference type="ARBA" id="ARBA00022705"/>
    </source>
</evidence>
<dbReference type="HOGENOM" id="CLU_007115_4_1_1"/>
<dbReference type="KEGG" id="pic:PICST_59958"/>
<feature type="domain" description="ORC1/DEAH AAA+ ATPase" evidence="6">
    <location>
        <begin position="47"/>
        <end position="192"/>
    </location>
</feature>
<dbReference type="OMA" id="QRIIYMP"/>
<keyword evidence="4" id="KW-0238">DNA-binding</keyword>
<keyword evidence="9" id="KW-1185">Reference proteome</keyword>
<dbReference type="Proteomes" id="UP000002258">
    <property type="component" value="Chromosome 5"/>
</dbReference>
<proteinExistence type="inferred from homology"/>
<name>A3LVE0_PICST</name>
<dbReference type="OrthoDB" id="343623at2759"/>
<evidence type="ECO:0000313" key="9">
    <source>
        <dbReference type="Proteomes" id="UP000002258"/>
    </source>
</evidence>
<dbReference type="FunFam" id="3.40.50.300:FF:001499">
    <property type="entry name" value="Origin recognition complex subunit 4, putative"/>
    <property type="match status" value="1"/>
</dbReference>